<keyword evidence="3 5" id="KW-0777">Teichoic acid biosynthesis</keyword>
<comment type="similarity">
    <text evidence="5">Belongs to the glycosyltransferase 26 family. TagA/TarA subfamily.</text>
</comment>
<sequence length="243" mass="28157">MKQVNILGIPFTNMDHITLVQQLQKHIENKEKSFVVTANPEIVMRAHDDSYYMDCLQRASYITADGIGIVKASQLLKAPLPERVTGYDIMMEFLEKANENNYRIYLLGARGETLHRAIKNINIDYPNIEVVGHRNGYFTWNDCSVAEDIKEKKPDIVFVALGVPKQERWIAENFSDFDRGVFICVGGSIDVVAGDVKRAPLRWQNMNLEWLYRLLKQPSRWKRMLALPRFAYQVFRQRSDSQS</sequence>
<evidence type="ECO:0000256" key="5">
    <source>
        <dbReference type="HAMAP-Rule" id="MF_02070"/>
    </source>
</evidence>
<keyword evidence="7" id="KW-1185">Reference proteome</keyword>
<accession>A0A1H0KNR9</accession>
<keyword evidence="4 5" id="KW-0961">Cell wall biogenesis/degradation</keyword>
<dbReference type="PANTHER" id="PTHR34136">
    <property type="match status" value="1"/>
</dbReference>
<dbReference type="AlphaFoldDB" id="A0A1H0KNR9"/>
<dbReference type="HAMAP" id="MF_02070">
    <property type="entry name" value="TagA_TarA"/>
    <property type="match status" value="1"/>
</dbReference>
<evidence type="ECO:0000256" key="3">
    <source>
        <dbReference type="ARBA" id="ARBA00022944"/>
    </source>
</evidence>
<dbReference type="NCBIfam" id="TIGR00696">
    <property type="entry name" value="wecG_tagA_cpsF"/>
    <property type="match status" value="1"/>
</dbReference>
<organism evidence="6 7">
    <name type="scientific">Halobacillus aidingensis</name>
    <dbReference type="NCBI Taxonomy" id="240303"/>
    <lineage>
        <taxon>Bacteria</taxon>
        <taxon>Bacillati</taxon>
        <taxon>Bacillota</taxon>
        <taxon>Bacilli</taxon>
        <taxon>Bacillales</taxon>
        <taxon>Bacillaceae</taxon>
        <taxon>Halobacillus</taxon>
    </lineage>
</organism>
<proteinExistence type="inferred from homology"/>
<dbReference type="OrthoDB" id="9771846at2"/>
<dbReference type="EMBL" id="FNIZ01000006">
    <property type="protein sequence ID" value="SDO57412.1"/>
    <property type="molecule type" value="Genomic_DNA"/>
</dbReference>
<evidence type="ECO:0000256" key="1">
    <source>
        <dbReference type="ARBA" id="ARBA00022676"/>
    </source>
</evidence>
<dbReference type="EC" id="2.4.1.187" evidence="5"/>
<comment type="function">
    <text evidence="5">Catalyzes the conversion of GlcNAc-PP-undecaprenol into ManNAc-GlcNAc-PP-undecaprenol, the first committed lipid intermediate in the de novo synthesis of teichoic acid.</text>
</comment>
<gene>
    <name evidence="6" type="ORF">SAMN05421677_10671</name>
</gene>
<evidence type="ECO:0000256" key="2">
    <source>
        <dbReference type="ARBA" id="ARBA00022679"/>
    </source>
</evidence>
<comment type="catalytic activity">
    <reaction evidence="5">
        <text>UDP-N-acetyl-alpha-D-mannosamine + N-acetyl-alpha-D-glucosaminyl-di-trans,octa-cis-undecaprenyl diphosphate = N-acetyl-beta-D-mannosaminyl-(1-&gt;4)-N-acetyl-alpha-D-glucosaminyl di-trans,octa-cis-undecaprenyl diphosphate + UDP + H(+)</text>
        <dbReference type="Rhea" id="RHEA:16053"/>
        <dbReference type="ChEBI" id="CHEBI:15378"/>
        <dbReference type="ChEBI" id="CHEBI:58223"/>
        <dbReference type="ChEBI" id="CHEBI:62959"/>
        <dbReference type="ChEBI" id="CHEBI:68623"/>
        <dbReference type="ChEBI" id="CHEBI:132210"/>
        <dbReference type="EC" id="2.4.1.187"/>
    </reaction>
</comment>
<dbReference type="UniPathway" id="UPA00632"/>
<comment type="pathway">
    <text evidence="5">Cell wall biogenesis; teichoic acid biosynthesis.</text>
</comment>
<keyword evidence="1 5" id="KW-0328">Glycosyltransferase</keyword>
<evidence type="ECO:0000313" key="7">
    <source>
        <dbReference type="Proteomes" id="UP000198860"/>
    </source>
</evidence>
<dbReference type="PANTHER" id="PTHR34136:SF1">
    <property type="entry name" value="UDP-N-ACETYL-D-MANNOSAMINURONIC ACID TRANSFERASE"/>
    <property type="match status" value="1"/>
</dbReference>
<dbReference type="GO" id="GO:0019350">
    <property type="term" value="P:teichoic acid biosynthetic process"/>
    <property type="evidence" value="ECO:0007669"/>
    <property type="project" value="UniProtKB-UniRule"/>
</dbReference>
<dbReference type="CDD" id="cd06533">
    <property type="entry name" value="Glyco_transf_WecG_TagA"/>
    <property type="match status" value="1"/>
</dbReference>
<dbReference type="RefSeq" id="WP_089651957.1">
    <property type="nucleotide sequence ID" value="NZ_FNIZ01000006.1"/>
</dbReference>
<dbReference type="Pfam" id="PF03808">
    <property type="entry name" value="Glyco_tran_WecG"/>
    <property type="match status" value="1"/>
</dbReference>
<name>A0A1H0KNR9_HALAD</name>
<evidence type="ECO:0000256" key="4">
    <source>
        <dbReference type="ARBA" id="ARBA00023316"/>
    </source>
</evidence>
<dbReference type="GO" id="GO:0071555">
    <property type="term" value="P:cell wall organization"/>
    <property type="evidence" value="ECO:0007669"/>
    <property type="project" value="UniProtKB-KW"/>
</dbReference>
<dbReference type="STRING" id="240303.SAMN05421677_10671"/>
<dbReference type="GO" id="GO:0047244">
    <property type="term" value="F:N-acetylglucosaminyldiphosphoundecaprenol N-acetyl-beta-D-mannosaminyltransferase activity"/>
    <property type="evidence" value="ECO:0007669"/>
    <property type="project" value="UniProtKB-UniRule"/>
</dbReference>
<reference evidence="7" key="1">
    <citation type="submission" date="2016-10" db="EMBL/GenBank/DDBJ databases">
        <authorList>
            <person name="Varghese N."/>
            <person name="Submissions S."/>
        </authorList>
    </citation>
    <scope>NUCLEOTIDE SEQUENCE [LARGE SCALE GENOMIC DNA]</scope>
    <source>
        <strain evidence="7">CGMCC 1.3703</strain>
    </source>
</reference>
<evidence type="ECO:0000313" key="6">
    <source>
        <dbReference type="EMBL" id="SDO57412.1"/>
    </source>
</evidence>
<protein>
    <recommendedName>
        <fullName evidence="5">N-acetylglucosaminyldiphosphoundecaprenol N-acetyl-beta-D-mannosaminyltransferase</fullName>
        <ecNumber evidence="5">2.4.1.187</ecNumber>
    </recommendedName>
    <alternativeName>
        <fullName evidence="5">N-acetylmannosaminyltransferase</fullName>
    </alternativeName>
    <alternativeName>
        <fullName evidence="5">UDP-N-acetylmannosamine transferase</fullName>
    </alternativeName>
    <alternativeName>
        <fullName evidence="5">UDP-N-acetylmannosamine:N-acetylglucosaminyl pyrophosphorylundecaprenol N-acetylmannosaminyltransferase</fullName>
    </alternativeName>
</protein>
<dbReference type="Proteomes" id="UP000198860">
    <property type="component" value="Unassembled WGS sequence"/>
</dbReference>
<keyword evidence="2 5" id="KW-0808">Transferase</keyword>
<dbReference type="InterPro" id="IPR034714">
    <property type="entry name" value="TagA_TarA"/>
</dbReference>
<dbReference type="InterPro" id="IPR004629">
    <property type="entry name" value="WecG_TagA_CpsF"/>
</dbReference>